<dbReference type="GO" id="GO:0005886">
    <property type="term" value="C:plasma membrane"/>
    <property type="evidence" value="ECO:0007669"/>
    <property type="project" value="UniProtKB-SubCell"/>
</dbReference>
<evidence type="ECO:0000256" key="1">
    <source>
        <dbReference type="ARBA" id="ARBA00004651"/>
    </source>
</evidence>
<protein>
    <recommendedName>
        <fullName evidence="10">Major facilitator superfamily (MFS) profile domain-containing protein</fullName>
    </recommendedName>
</protein>
<accession>A0ABD2XMR4</accession>
<feature type="transmembrane region" description="Helical" evidence="9">
    <location>
        <begin position="132"/>
        <end position="153"/>
    </location>
</feature>
<dbReference type="PRINTS" id="PR00171">
    <property type="entry name" value="SUGRTRNSPORT"/>
</dbReference>
<dbReference type="AlphaFoldDB" id="A0ABD2XMR4"/>
<keyword evidence="5 9" id="KW-0812">Transmembrane</keyword>
<dbReference type="FunFam" id="1.20.1250.20:FF:000218">
    <property type="entry name" value="facilitated trehalose transporter Tret1"/>
    <property type="match status" value="1"/>
</dbReference>
<dbReference type="InterPro" id="IPR020846">
    <property type="entry name" value="MFS_dom"/>
</dbReference>
<keyword evidence="6 9" id="KW-1133">Transmembrane helix</keyword>
<feature type="transmembrane region" description="Helical" evidence="9">
    <location>
        <begin position="76"/>
        <end position="94"/>
    </location>
</feature>
<dbReference type="SUPFAM" id="SSF103473">
    <property type="entry name" value="MFS general substrate transporter"/>
    <property type="match status" value="1"/>
</dbReference>
<evidence type="ECO:0000313" key="12">
    <source>
        <dbReference type="Proteomes" id="UP001627154"/>
    </source>
</evidence>
<evidence type="ECO:0000313" key="11">
    <source>
        <dbReference type="EMBL" id="KAL3406323.1"/>
    </source>
</evidence>
<dbReference type="PANTHER" id="PTHR48021">
    <property type="match status" value="1"/>
</dbReference>
<evidence type="ECO:0000256" key="7">
    <source>
        <dbReference type="ARBA" id="ARBA00023136"/>
    </source>
</evidence>
<dbReference type="Pfam" id="PF00083">
    <property type="entry name" value="Sugar_tr"/>
    <property type="match status" value="1"/>
</dbReference>
<keyword evidence="3" id="KW-1003">Cell membrane</keyword>
<evidence type="ECO:0000256" key="6">
    <source>
        <dbReference type="ARBA" id="ARBA00022989"/>
    </source>
</evidence>
<dbReference type="InterPro" id="IPR005828">
    <property type="entry name" value="MFS_sugar_transport-like"/>
</dbReference>
<evidence type="ECO:0000256" key="9">
    <source>
        <dbReference type="SAM" id="Phobius"/>
    </source>
</evidence>
<evidence type="ECO:0000256" key="4">
    <source>
        <dbReference type="ARBA" id="ARBA00022597"/>
    </source>
</evidence>
<dbReference type="CDD" id="cd17358">
    <property type="entry name" value="MFS_GLUT6_8_Class3_like"/>
    <property type="match status" value="1"/>
</dbReference>
<feature type="transmembrane region" description="Helical" evidence="9">
    <location>
        <begin position="375"/>
        <end position="399"/>
    </location>
</feature>
<keyword evidence="7 9" id="KW-0472">Membrane</keyword>
<evidence type="ECO:0000256" key="8">
    <source>
        <dbReference type="ARBA" id="ARBA00023180"/>
    </source>
</evidence>
<comment type="subcellular location">
    <subcellularLocation>
        <location evidence="1">Cell membrane</location>
        <topology evidence="1">Multi-pass membrane protein</topology>
    </subcellularLocation>
</comment>
<dbReference type="InterPro" id="IPR044775">
    <property type="entry name" value="MFS_ERD6/Tret1-like"/>
</dbReference>
<keyword evidence="12" id="KW-1185">Reference proteome</keyword>
<proteinExistence type="predicted"/>
<keyword evidence="8" id="KW-0325">Glycoprotein</keyword>
<dbReference type="PROSITE" id="PS50850">
    <property type="entry name" value="MFS"/>
    <property type="match status" value="1"/>
</dbReference>
<feature type="transmembrane region" description="Helical" evidence="9">
    <location>
        <begin position="341"/>
        <end position="363"/>
    </location>
</feature>
<feature type="transmembrane region" description="Helical" evidence="9">
    <location>
        <begin position="411"/>
        <end position="431"/>
    </location>
</feature>
<feature type="transmembrane region" description="Helical" evidence="9">
    <location>
        <begin position="277"/>
        <end position="299"/>
    </location>
</feature>
<feature type="transmembrane region" description="Helical" evidence="9">
    <location>
        <begin position="314"/>
        <end position="334"/>
    </location>
</feature>
<feature type="domain" description="Major facilitator superfamily (MFS) profile" evidence="10">
    <location>
        <begin position="30"/>
        <end position="466"/>
    </location>
</feature>
<dbReference type="EMBL" id="JBJJXI010000019">
    <property type="protein sequence ID" value="KAL3406323.1"/>
    <property type="molecule type" value="Genomic_DNA"/>
</dbReference>
<feature type="transmembrane region" description="Helical" evidence="9">
    <location>
        <begin position="190"/>
        <end position="210"/>
    </location>
</feature>
<feature type="transmembrane region" description="Helical" evidence="9">
    <location>
        <begin position="106"/>
        <end position="126"/>
    </location>
</feature>
<dbReference type="Proteomes" id="UP001627154">
    <property type="component" value="Unassembled WGS sequence"/>
</dbReference>
<organism evidence="11 12">
    <name type="scientific">Trichogramma kaykai</name>
    <dbReference type="NCBI Taxonomy" id="54128"/>
    <lineage>
        <taxon>Eukaryota</taxon>
        <taxon>Metazoa</taxon>
        <taxon>Ecdysozoa</taxon>
        <taxon>Arthropoda</taxon>
        <taxon>Hexapoda</taxon>
        <taxon>Insecta</taxon>
        <taxon>Pterygota</taxon>
        <taxon>Neoptera</taxon>
        <taxon>Endopterygota</taxon>
        <taxon>Hymenoptera</taxon>
        <taxon>Apocrita</taxon>
        <taxon>Proctotrupomorpha</taxon>
        <taxon>Chalcidoidea</taxon>
        <taxon>Trichogrammatidae</taxon>
        <taxon>Trichogramma</taxon>
    </lineage>
</organism>
<sequence length="503" mass="55216">MILIVKFCKTSIRNVKFEKLIISKCQQIEMKISFSSAVNLSAVTYGIICGWPSPIVPLLMNVEKNPVINEQMSDEGASWIGSLLCLGGLAIAPFSSSLAERFGRKAYGYLTAGPMFLSWLLILFATDHNCLYVARFIAGVAGSMSIFIVSTYVSEIASENIRGLLGSLLVLAINIGILLAFVAGTYMSYVLFHVFCMVFPVLFAVSFFFLPETPVYLLKRNRISEATRSLLYYRGNNKALVSEELSRLQAQVKSSVDQPNSISLCDLVRDPATLKGLIISFGLLGGQQLSGIFAMISYAETIFKMAGTSLQPEVSAIIIGVIQVFSSYLSTVLMERAGRRPLILVSCAGMCICHFIIGSFCYVQSSGHDLSSISFLPIIALSAYMVSYCLGMGPVPFVVASEVFRTEVSSFANTVCFVFLWGMAFTVIKLFGPLMSLVGIEGCFTILGCMCAGCFVFSYYLVPETKARKREDIVNELNNNQVNVNTKEHMIDNSKDLIMSERV</sequence>
<evidence type="ECO:0000256" key="2">
    <source>
        <dbReference type="ARBA" id="ARBA00022448"/>
    </source>
</evidence>
<dbReference type="Gene3D" id="1.20.1250.20">
    <property type="entry name" value="MFS general substrate transporter like domains"/>
    <property type="match status" value="1"/>
</dbReference>
<reference evidence="11 12" key="1">
    <citation type="journal article" date="2024" name="bioRxiv">
        <title>A reference genome for Trichogramma kaykai: A tiny desert-dwelling parasitoid wasp with competing sex-ratio distorters.</title>
        <authorList>
            <person name="Culotta J."/>
            <person name="Lindsey A.R."/>
        </authorList>
    </citation>
    <scope>NUCLEOTIDE SEQUENCE [LARGE SCALE GENOMIC DNA]</scope>
    <source>
        <strain evidence="11 12">KSX58</strain>
    </source>
</reference>
<feature type="transmembrane region" description="Helical" evidence="9">
    <location>
        <begin position="37"/>
        <end position="56"/>
    </location>
</feature>
<feature type="transmembrane region" description="Helical" evidence="9">
    <location>
        <begin position="165"/>
        <end position="184"/>
    </location>
</feature>
<dbReference type="PANTHER" id="PTHR48021:SF33">
    <property type="entry name" value="AT22075P-RELATED"/>
    <property type="match status" value="1"/>
</dbReference>
<dbReference type="InterPro" id="IPR050549">
    <property type="entry name" value="MFS_Trehalose_Transporter"/>
</dbReference>
<evidence type="ECO:0000256" key="5">
    <source>
        <dbReference type="ARBA" id="ARBA00022692"/>
    </source>
</evidence>
<dbReference type="InterPro" id="IPR003663">
    <property type="entry name" value="Sugar/inositol_transpt"/>
</dbReference>
<evidence type="ECO:0000259" key="10">
    <source>
        <dbReference type="PROSITE" id="PS50850"/>
    </source>
</evidence>
<keyword evidence="2" id="KW-0813">Transport</keyword>
<name>A0ABD2XMR4_9HYME</name>
<keyword evidence="4" id="KW-0762">Sugar transport</keyword>
<dbReference type="InterPro" id="IPR036259">
    <property type="entry name" value="MFS_trans_sf"/>
</dbReference>
<comment type="caution">
    <text evidence="11">The sequence shown here is derived from an EMBL/GenBank/DDBJ whole genome shotgun (WGS) entry which is preliminary data.</text>
</comment>
<evidence type="ECO:0000256" key="3">
    <source>
        <dbReference type="ARBA" id="ARBA00022475"/>
    </source>
</evidence>
<feature type="transmembrane region" description="Helical" evidence="9">
    <location>
        <begin position="437"/>
        <end position="462"/>
    </location>
</feature>
<gene>
    <name evidence="11" type="ORF">TKK_001666</name>
</gene>